<evidence type="ECO:0000313" key="8">
    <source>
        <dbReference type="EMBL" id="MEX1668301.1"/>
    </source>
</evidence>
<feature type="transmembrane region" description="Helical" evidence="7">
    <location>
        <begin position="32"/>
        <end position="50"/>
    </location>
</feature>
<organism evidence="8 9">
    <name type="scientific">Zhongshania guokunii</name>
    <dbReference type="NCBI Taxonomy" id="641783"/>
    <lineage>
        <taxon>Bacteria</taxon>
        <taxon>Pseudomonadati</taxon>
        <taxon>Pseudomonadota</taxon>
        <taxon>Gammaproteobacteria</taxon>
        <taxon>Cellvibrionales</taxon>
        <taxon>Spongiibacteraceae</taxon>
        <taxon>Zhongshania</taxon>
    </lineage>
</organism>
<dbReference type="InterPro" id="IPR004670">
    <property type="entry name" value="NhaA"/>
</dbReference>
<sequence length="450" mass="48634">MPSDSKNVLQRGLENIHDPFSNFIRAQTTSSLLLLLATLVALWWANSAYSSTYQNLIHTSIGFVVNEHEVSASLKHIINDGLMVIFFFLLGLEIKREVLAGDLAKPENRRMLILCAVGGMVCPAIIYSLFNWSLDSQIGWGIPMATDTAFALGALTLVRKHIPLSLLAFIVGLAIVDDVGAIIVIAIFYTQEISIIHLLSAFALIAVLALANYGGIRQSLFYVVIGVAAWWAMLESGVHPTVAGVAIALTVPARPKVASRELLDNTKLKIGAMQKKTKSVDVLGSRGDHEKILEVRDFAERASTPLRRWEDALVLPVALFILPLFALTNAGVEMSFNSFMDSLVHPTGLGVIAGLVIGKFVGISGACWLGLRYNIGSLPRGVNFQHVIGVSLIAGIGFTMSTFIAALGFDTQAENLQIAKTSILLASVVSAILGVIYIRFVSIKSSRDHV</sequence>
<dbReference type="RefSeq" id="WP_368380589.1">
    <property type="nucleotide sequence ID" value="NZ_JBFRYA010000003.1"/>
</dbReference>
<evidence type="ECO:0000256" key="6">
    <source>
        <dbReference type="ARBA" id="ARBA00023201"/>
    </source>
</evidence>
<protein>
    <recommendedName>
        <fullName evidence="7">Na(+)/H(+) antiporter NhaA</fullName>
    </recommendedName>
    <alternativeName>
        <fullName evidence="7">Sodium/proton antiporter NhaA</fullName>
    </alternativeName>
</protein>
<evidence type="ECO:0000256" key="1">
    <source>
        <dbReference type="ARBA" id="ARBA00004429"/>
    </source>
</evidence>
<proteinExistence type="inferred from homology"/>
<feature type="transmembrane region" description="Helical" evidence="7">
    <location>
        <begin position="111"/>
        <end position="132"/>
    </location>
</feature>
<keyword evidence="9" id="KW-1185">Reference proteome</keyword>
<dbReference type="PANTHER" id="PTHR30341">
    <property type="entry name" value="SODIUM ION/PROTON ANTIPORTER NHAA-RELATED"/>
    <property type="match status" value="1"/>
</dbReference>
<evidence type="ECO:0000313" key="9">
    <source>
        <dbReference type="Proteomes" id="UP001557485"/>
    </source>
</evidence>
<gene>
    <name evidence="7 8" type="primary">nhaA</name>
    <name evidence="8" type="ORF">AB4876_05215</name>
</gene>
<comment type="function">
    <text evidence="7">Na(+)/H(+) antiporter that extrudes sodium in exchange for external protons.</text>
</comment>
<keyword evidence="6 7" id="KW-0739">Sodium transport</keyword>
<keyword evidence="7" id="KW-0406">Ion transport</keyword>
<feature type="transmembrane region" description="Helical" evidence="7">
    <location>
        <begin position="352"/>
        <end position="375"/>
    </location>
</feature>
<keyword evidence="4 7" id="KW-1133">Transmembrane helix</keyword>
<comment type="subcellular location">
    <subcellularLocation>
        <location evidence="1">Cell inner membrane</location>
        <topology evidence="1">Multi-pass membrane protein</topology>
    </subcellularLocation>
    <subcellularLocation>
        <location evidence="7">Cell membrane</location>
        <topology evidence="7">Multi-pass membrane protein</topology>
    </subcellularLocation>
</comment>
<keyword evidence="7" id="KW-0050">Antiport</keyword>
<dbReference type="Gene3D" id="1.20.1530.10">
    <property type="entry name" value="Na+/H+ antiporter like domain"/>
    <property type="match status" value="1"/>
</dbReference>
<reference evidence="8 9" key="1">
    <citation type="journal article" date="2011" name="Int. J. Syst. Evol. Microbiol.">
        <title>Zhongshania antarctica gen. nov., sp. nov. and Zhongshania guokunii sp. nov., gammaproteobacteria respectively isolated from coastal attached (fast) ice and surface seawater of the Antarctic.</title>
        <authorList>
            <person name="Li H.J."/>
            <person name="Zhang X.Y."/>
            <person name="Chen C.X."/>
            <person name="Zhang Y.J."/>
            <person name="Gao Z.M."/>
            <person name="Yu Y."/>
            <person name="Chen X.L."/>
            <person name="Chen B."/>
            <person name="Zhang Y.Z."/>
        </authorList>
    </citation>
    <scope>NUCLEOTIDE SEQUENCE [LARGE SCALE GENOMIC DNA]</scope>
    <source>
        <strain evidence="8 9">ZS6-22T</strain>
    </source>
</reference>
<keyword evidence="3 7" id="KW-0812">Transmembrane</keyword>
<dbReference type="NCBIfam" id="TIGR00773">
    <property type="entry name" value="NhaA"/>
    <property type="match status" value="1"/>
</dbReference>
<feature type="transmembrane region" description="Helical" evidence="7">
    <location>
        <begin position="165"/>
        <end position="189"/>
    </location>
</feature>
<evidence type="ECO:0000256" key="5">
    <source>
        <dbReference type="ARBA" id="ARBA00023136"/>
    </source>
</evidence>
<comment type="catalytic activity">
    <reaction evidence="7">
        <text>Na(+)(in) + 2 H(+)(out) = Na(+)(out) + 2 H(+)(in)</text>
        <dbReference type="Rhea" id="RHEA:29251"/>
        <dbReference type="ChEBI" id="CHEBI:15378"/>
        <dbReference type="ChEBI" id="CHEBI:29101"/>
    </reaction>
</comment>
<evidence type="ECO:0000256" key="2">
    <source>
        <dbReference type="ARBA" id="ARBA00022475"/>
    </source>
</evidence>
<name>A0ABV3U372_9GAMM</name>
<feature type="transmembrane region" description="Helical" evidence="7">
    <location>
        <begin position="421"/>
        <end position="440"/>
    </location>
</feature>
<dbReference type="EMBL" id="JBFRYA010000003">
    <property type="protein sequence ID" value="MEX1668301.1"/>
    <property type="molecule type" value="Genomic_DNA"/>
</dbReference>
<keyword evidence="5 7" id="KW-0472">Membrane</keyword>
<comment type="similarity">
    <text evidence="7">Belongs to the NhaA Na(+)/H(+) (TC 2.A.33) antiporter family.</text>
</comment>
<dbReference type="HAMAP" id="MF_01844">
    <property type="entry name" value="NhaA"/>
    <property type="match status" value="1"/>
</dbReference>
<evidence type="ECO:0000256" key="7">
    <source>
        <dbReference type="HAMAP-Rule" id="MF_01844"/>
    </source>
</evidence>
<evidence type="ECO:0000256" key="3">
    <source>
        <dbReference type="ARBA" id="ARBA00022692"/>
    </source>
</evidence>
<feature type="transmembrane region" description="Helical" evidence="7">
    <location>
        <begin position="387"/>
        <end position="409"/>
    </location>
</feature>
<dbReference type="Pfam" id="PF06965">
    <property type="entry name" value="Na_H_antiport_1"/>
    <property type="match status" value="1"/>
</dbReference>
<feature type="transmembrane region" description="Helical" evidence="7">
    <location>
        <begin position="313"/>
        <end position="332"/>
    </location>
</feature>
<keyword evidence="7" id="KW-0915">Sodium</keyword>
<dbReference type="InterPro" id="IPR023171">
    <property type="entry name" value="Na/H_antiporter_dom_sf"/>
</dbReference>
<keyword evidence="2 7" id="KW-1003">Cell membrane</keyword>
<comment type="caution">
    <text evidence="8">The sequence shown here is derived from an EMBL/GenBank/DDBJ whole genome shotgun (WGS) entry which is preliminary data.</text>
</comment>
<dbReference type="PANTHER" id="PTHR30341:SF0">
    <property type="entry name" value="NA(+)_H(+) ANTIPORTER NHAA"/>
    <property type="match status" value="1"/>
</dbReference>
<dbReference type="Proteomes" id="UP001557485">
    <property type="component" value="Unassembled WGS sequence"/>
</dbReference>
<keyword evidence="7" id="KW-0813">Transport</keyword>
<evidence type="ECO:0000256" key="4">
    <source>
        <dbReference type="ARBA" id="ARBA00022989"/>
    </source>
</evidence>
<comment type="caution">
    <text evidence="7">Lacks conserved residue(s) required for the propagation of feature annotation.</text>
</comment>
<feature type="transmembrane region" description="Helical" evidence="7">
    <location>
        <begin position="195"/>
        <end position="213"/>
    </location>
</feature>
<accession>A0ABV3U372</accession>